<dbReference type="Proteomes" id="UP000594681">
    <property type="component" value="Chromosome"/>
</dbReference>
<protein>
    <submittedName>
        <fullName evidence="1">Uncharacterized protein</fullName>
    </submittedName>
</protein>
<dbReference type="KEGG" id="cliz:G7Y31_06740"/>
<evidence type="ECO:0000313" key="1">
    <source>
        <dbReference type="EMBL" id="QPK78281.1"/>
    </source>
</evidence>
<accession>A0A7T0KDC3</accession>
<dbReference type="EMBL" id="CP064954">
    <property type="protein sequence ID" value="QPK78281.1"/>
    <property type="molecule type" value="Genomic_DNA"/>
</dbReference>
<dbReference type="AlphaFoldDB" id="A0A7T0KDC3"/>
<organism evidence="1 2">
    <name type="scientific">Corynebacterium lizhenjunii</name>
    <dbReference type="NCBI Taxonomy" id="2709394"/>
    <lineage>
        <taxon>Bacteria</taxon>
        <taxon>Bacillati</taxon>
        <taxon>Actinomycetota</taxon>
        <taxon>Actinomycetes</taxon>
        <taxon>Mycobacteriales</taxon>
        <taxon>Corynebacteriaceae</taxon>
        <taxon>Corynebacterium</taxon>
    </lineage>
</organism>
<name>A0A7T0KDC3_9CORY</name>
<dbReference type="RefSeq" id="WP_165006387.1">
    <property type="nucleotide sequence ID" value="NZ_CP064954.1"/>
</dbReference>
<evidence type="ECO:0000313" key="2">
    <source>
        <dbReference type="Proteomes" id="UP000594681"/>
    </source>
</evidence>
<keyword evidence="2" id="KW-1185">Reference proteome</keyword>
<sequence>MPTCDDHTLRHTARNLAAAYTTLNTLKHTPATQPEIRTMKPTPGPQTPGNWLYVCTYLEQETRLREVTFEALATIGVKLADDDVAAPRLCQLIAFHSQAISELNWASDLLEELRGQSRIIALRCAPREKVPARYLARAQASKQLFTAAHAAKIVTAITGTPVDRKQITYWGRAGYITTHTDSHGKACYNLNEIITHSQTSE</sequence>
<gene>
    <name evidence="1" type="ORF">G7Y31_06740</name>
</gene>
<proteinExistence type="predicted"/>
<reference evidence="1 2" key="1">
    <citation type="submission" date="2020-11" db="EMBL/GenBank/DDBJ databases">
        <title>Corynebacterium sp. ZJ-599.</title>
        <authorList>
            <person name="Zhou J."/>
        </authorList>
    </citation>
    <scope>NUCLEOTIDE SEQUENCE [LARGE SCALE GENOMIC DNA]</scope>
    <source>
        <strain evidence="1 2">ZJ-599</strain>
    </source>
</reference>